<sequence>LTRVGIRVTLVMTIIKGVNDHEIGEVITFMHETPGVLGLTLQPIFAEGRIEQFYDPMDHLTMPDIIERIEEQTDHLYVKDDFFPIPCPYPHCSGVTFSYLDPETKELTTLKRLVEIEDYLDYFKDTIVPDPESAIKEALEKVFSFSTSPGSKKLVEGYCQACGIDLNIEAIVDSLRNYADHVRMITIKPFMSVWDVDIKRLMKCCVHEVLPDGKIMPFCSYNILYRDKYYEEYFS</sequence>
<name>A0A0F8XR44_9ZZZZ</name>
<dbReference type="PANTHER" id="PTHR43306:SF1">
    <property type="entry name" value="7,8-DIHYDRO-6-HYDROXYMETHYLPTERIN DIMETHYLTRANSFERASE"/>
    <property type="match status" value="1"/>
</dbReference>
<accession>A0A0F8XR44</accession>
<organism evidence="1">
    <name type="scientific">marine sediment metagenome</name>
    <dbReference type="NCBI Taxonomy" id="412755"/>
    <lineage>
        <taxon>unclassified sequences</taxon>
        <taxon>metagenomes</taxon>
        <taxon>ecological metagenomes</taxon>
    </lineage>
</organism>
<protein>
    <recommendedName>
        <fullName evidence="2">Radical SAM core domain-containing protein</fullName>
    </recommendedName>
</protein>
<comment type="caution">
    <text evidence="1">The sequence shown here is derived from an EMBL/GenBank/DDBJ whole genome shotgun (WGS) entry which is preliminary data.</text>
</comment>
<reference evidence="1" key="1">
    <citation type="journal article" date="2015" name="Nature">
        <title>Complex archaea that bridge the gap between prokaryotes and eukaryotes.</title>
        <authorList>
            <person name="Spang A."/>
            <person name="Saw J.H."/>
            <person name="Jorgensen S.L."/>
            <person name="Zaremba-Niedzwiedzka K."/>
            <person name="Martijn J."/>
            <person name="Lind A.E."/>
            <person name="van Eijk R."/>
            <person name="Schleper C."/>
            <person name="Guy L."/>
            <person name="Ettema T.J."/>
        </authorList>
    </citation>
    <scope>NUCLEOTIDE SEQUENCE</scope>
</reference>
<dbReference type="InterPro" id="IPR058240">
    <property type="entry name" value="rSAM_sf"/>
</dbReference>
<dbReference type="InterPro" id="IPR034474">
    <property type="entry name" value="Methyltransferase_Class_D"/>
</dbReference>
<proteinExistence type="predicted"/>
<evidence type="ECO:0000313" key="1">
    <source>
        <dbReference type="EMBL" id="KKK63665.1"/>
    </source>
</evidence>
<dbReference type="SUPFAM" id="SSF102114">
    <property type="entry name" value="Radical SAM enzymes"/>
    <property type="match status" value="1"/>
</dbReference>
<dbReference type="EMBL" id="LAZR01061394">
    <property type="protein sequence ID" value="KKK63665.1"/>
    <property type="molecule type" value="Genomic_DNA"/>
</dbReference>
<dbReference type="PANTHER" id="PTHR43306">
    <property type="entry name" value="7,8-DIHYDRO-6-HYDROXYMETHYLPTERIN DIMETHYLTRANSFERASE"/>
    <property type="match status" value="1"/>
</dbReference>
<evidence type="ECO:0008006" key="2">
    <source>
        <dbReference type="Google" id="ProtNLM"/>
    </source>
</evidence>
<feature type="non-terminal residue" evidence="1">
    <location>
        <position position="1"/>
    </location>
</feature>
<gene>
    <name evidence="1" type="ORF">LCGC14_2991990</name>
</gene>
<dbReference type="AlphaFoldDB" id="A0A0F8XR44"/>